<dbReference type="InterPro" id="IPR013083">
    <property type="entry name" value="Znf_RING/FYVE/PHD"/>
</dbReference>
<feature type="binding site" evidence="9">
    <location>
        <position position="352"/>
    </location>
    <ligand>
        <name>Zn(2+)</name>
        <dbReference type="ChEBI" id="CHEBI:29105"/>
        <label>2</label>
    </ligand>
</feature>
<evidence type="ECO:0000256" key="9">
    <source>
        <dbReference type="PIRSR" id="PIRSR628651-51"/>
    </source>
</evidence>
<comment type="domain">
    <text evidence="11">The PHD-type zinc finger mediates the binding to H3K4me3.</text>
</comment>
<evidence type="ECO:0000256" key="2">
    <source>
        <dbReference type="ARBA" id="ARBA00010210"/>
    </source>
</evidence>
<dbReference type="InterPro" id="IPR024610">
    <property type="entry name" value="ING_N_histone-binding"/>
</dbReference>
<keyword evidence="3 9" id="KW-0479">Metal-binding</keyword>
<feature type="region of interest" description="Disordered" evidence="12">
    <location>
        <begin position="242"/>
        <end position="286"/>
    </location>
</feature>
<feature type="site" description="Histone H3K4me3 binding" evidence="8">
    <location>
        <position position="324"/>
    </location>
</feature>
<evidence type="ECO:0000256" key="11">
    <source>
        <dbReference type="RuleBase" id="RU361213"/>
    </source>
</evidence>
<dbReference type="GO" id="GO:0005634">
    <property type="term" value="C:nucleus"/>
    <property type="evidence" value="ECO:0007669"/>
    <property type="project" value="UniProtKB-SubCell"/>
</dbReference>
<feature type="compositionally biased region" description="Polar residues" evidence="12">
    <location>
        <begin position="258"/>
        <end position="270"/>
    </location>
</feature>
<dbReference type="InterPro" id="IPR019786">
    <property type="entry name" value="Zinc_finger_PHD-type_CS"/>
</dbReference>
<evidence type="ECO:0000256" key="6">
    <source>
        <dbReference type="ARBA" id="ARBA00022853"/>
    </source>
</evidence>
<keyword evidence="15" id="KW-1185">Reference proteome</keyword>
<feature type="binding site" evidence="9">
    <location>
        <position position="310"/>
    </location>
    <ligand>
        <name>Zn(2+)</name>
        <dbReference type="ChEBI" id="CHEBI:29105"/>
        <label>1</label>
    </ligand>
</feature>
<protein>
    <recommendedName>
        <fullName evidence="11">Chromatin modification-related protein</fullName>
    </recommendedName>
</protein>
<dbReference type="InterPro" id="IPR011011">
    <property type="entry name" value="Znf_FYVE_PHD"/>
</dbReference>
<feature type="site" description="Histone H3K4me3 binding" evidence="8">
    <location>
        <position position="332"/>
    </location>
</feature>
<feature type="binding site" evidence="9">
    <location>
        <position position="337"/>
    </location>
    <ligand>
        <name>Zn(2+)</name>
        <dbReference type="ChEBI" id="CHEBI:29105"/>
        <label>1</label>
    </ligand>
</feature>
<keyword evidence="6 11" id="KW-0156">Chromatin regulator</keyword>
<feature type="compositionally biased region" description="Basic residues" evidence="12">
    <location>
        <begin position="275"/>
        <end position="284"/>
    </location>
</feature>
<comment type="subunit">
    <text evidence="11">Component of an histone acetyltransferase complex. Interacts with H3K4me3 and to a lesser extent with H3K4me2.</text>
</comment>
<comment type="function">
    <text evidence="11">Component of an histone acetyltransferase complex.</text>
</comment>
<comment type="subcellular location">
    <subcellularLocation>
        <location evidence="1 11">Nucleus</location>
    </subcellularLocation>
</comment>
<dbReference type="InterPro" id="IPR019787">
    <property type="entry name" value="Znf_PHD-finger"/>
</dbReference>
<feature type="binding site" evidence="9">
    <location>
        <position position="323"/>
    </location>
    <ligand>
        <name>Zn(2+)</name>
        <dbReference type="ChEBI" id="CHEBI:29105"/>
        <label>2</label>
    </ligand>
</feature>
<evidence type="ECO:0000256" key="5">
    <source>
        <dbReference type="ARBA" id="ARBA00022833"/>
    </source>
</evidence>
<evidence type="ECO:0000256" key="10">
    <source>
        <dbReference type="PROSITE-ProRule" id="PRU00146"/>
    </source>
</evidence>
<dbReference type="Gene3D" id="6.10.140.1740">
    <property type="match status" value="1"/>
</dbReference>
<keyword evidence="4 10" id="KW-0863">Zinc-finger</keyword>
<comment type="similarity">
    <text evidence="2 11">Belongs to the ING family.</text>
</comment>
<evidence type="ECO:0000256" key="3">
    <source>
        <dbReference type="ARBA" id="ARBA00022723"/>
    </source>
</evidence>
<evidence type="ECO:0000256" key="8">
    <source>
        <dbReference type="PIRSR" id="PIRSR628651-50"/>
    </source>
</evidence>
<dbReference type="InterPro" id="IPR028651">
    <property type="entry name" value="ING_fam"/>
</dbReference>
<evidence type="ECO:0000256" key="1">
    <source>
        <dbReference type="ARBA" id="ARBA00004123"/>
    </source>
</evidence>
<dbReference type="PROSITE" id="PS01359">
    <property type="entry name" value="ZF_PHD_1"/>
    <property type="match status" value="1"/>
</dbReference>
<evidence type="ECO:0000256" key="4">
    <source>
        <dbReference type="ARBA" id="ARBA00022771"/>
    </source>
</evidence>
<keyword evidence="7 11" id="KW-0539">Nucleus</keyword>
<dbReference type="Pfam" id="PF12998">
    <property type="entry name" value="ING"/>
    <property type="match status" value="1"/>
</dbReference>
<gene>
    <name evidence="14" type="ORF">J3R30DRAFT_3363914</name>
</gene>
<feature type="region of interest" description="Disordered" evidence="12">
    <location>
        <begin position="1"/>
        <end position="34"/>
    </location>
</feature>
<sequence>MSRKRRRAQAFPGSDDNAEEEQDREAAAITNEDLETGRLEKEWEIWETVKEEHFEIVDQVPLTLHRQYTLMGELDQQTHGYLDDLLPLLQQYVAYRHNLEAGPSTLPSFAAPTTHSTPTAFSSNNTSTPLLLQTLLRSQRPSALTPRPSTPLSLPAERVKPPETGKEILSHVAWLAEELMSAAQEKVNLAQAAHNYISRQIQVLGQSIKEQEASIALGIRPGTQLAPILLPDVAPPSRWTKNAAGGLVLDDDEPAEENPTTSGIPSNETENPTKRSTRARKGKHPVALGTEQSMSLKITLPAMYDNRLYCYCNKPSDGEMVACDNENCVNQWFHLSCIGLSQLPDESETWYCDDCDPDRSPS</sequence>
<dbReference type="Gene3D" id="3.30.40.10">
    <property type="entry name" value="Zinc/RING finger domain, C3HC4 (zinc finger)"/>
    <property type="match status" value="1"/>
</dbReference>
<dbReference type="SMART" id="SM01408">
    <property type="entry name" value="ING"/>
    <property type="match status" value="1"/>
</dbReference>
<dbReference type="GO" id="GO:0008270">
    <property type="term" value="F:zinc ion binding"/>
    <property type="evidence" value="ECO:0007669"/>
    <property type="project" value="UniProtKB-KW"/>
</dbReference>
<dbReference type="PROSITE" id="PS50016">
    <property type="entry name" value="ZF_PHD_2"/>
    <property type="match status" value="1"/>
</dbReference>
<dbReference type="OrthoDB" id="5411773at2759"/>
<dbReference type="CDD" id="cd15505">
    <property type="entry name" value="PHD_ING"/>
    <property type="match status" value="1"/>
</dbReference>
<evidence type="ECO:0000256" key="12">
    <source>
        <dbReference type="SAM" id="MobiDB-lite"/>
    </source>
</evidence>
<dbReference type="GO" id="GO:0006355">
    <property type="term" value="P:regulation of DNA-templated transcription"/>
    <property type="evidence" value="ECO:0007669"/>
    <property type="project" value="TreeGrafter"/>
</dbReference>
<dbReference type="PANTHER" id="PTHR10333:SF42">
    <property type="entry name" value="INHIBITOR OF GROWTH PROTEIN 5"/>
    <property type="match status" value="1"/>
</dbReference>
<dbReference type="InterPro" id="IPR001965">
    <property type="entry name" value="Znf_PHD"/>
</dbReference>
<feature type="region of interest" description="Disordered" evidence="12">
    <location>
        <begin position="139"/>
        <end position="159"/>
    </location>
</feature>
<dbReference type="GO" id="GO:0000785">
    <property type="term" value="C:chromatin"/>
    <property type="evidence" value="ECO:0007669"/>
    <property type="project" value="UniProtKB-ARBA"/>
</dbReference>
<accession>A0A9W9ARX6</accession>
<feature type="site" description="Histone H3K4me3 binding" evidence="8">
    <location>
        <position position="320"/>
    </location>
</feature>
<dbReference type="SUPFAM" id="SSF57903">
    <property type="entry name" value="FYVE/PHD zinc finger"/>
    <property type="match status" value="1"/>
</dbReference>
<organism evidence="14 15">
    <name type="scientific">Lentinula aciculospora</name>
    <dbReference type="NCBI Taxonomy" id="153920"/>
    <lineage>
        <taxon>Eukaryota</taxon>
        <taxon>Fungi</taxon>
        <taxon>Dikarya</taxon>
        <taxon>Basidiomycota</taxon>
        <taxon>Agaricomycotina</taxon>
        <taxon>Agaricomycetes</taxon>
        <taxon>Agaricomycetidae</taxon>
        <taxon>Agaricales</taxon>
        <taxon>Marasmiineae</taxon>
        <taxon>Omphalotaceae</taxon>
        <taxon>Lentinula</taxon>
    </lineage>
</organism>
<dbReference type="PANTHER" id="PTHR10333">
    <property type="entry name" value="INHIBITOR OF GROWTH PROTEIN"/>
    <property type="match status" value="1"/>
</dbReference>
<dbReference type="SMART" id="SM00249">
    <property type="entry name" value="PHD"/>
    <property type="match status" value="1"/>
</dbReference>
<dbReference type="GO" id="GO:0006325">
    <property type="term" value="P:chromatin organization"/>
    <property type="evidence" value="ECO:0007669"/>
    <property type="project" value="UniProtKB-KW"/>
</dbReference>
<feature type="domain" description="PHD-type" evidence="13">
    <location>
        <begin position="307"/>
        <end position="358"/>
    </location>
</feature>
<evidence type="ECO:0000313" key="14">
    <source>
        <dbReference type="EMBL" id="KAJ4488305.1"/>
    </source>
</evidence>
<feature type="binding site" evidence="9">
    <location>
        <position position="355"/>
    </location>
    <ligand>
        <name>Zn(2+)</name>
        <dbReference type="ChEBI" id="CHEBI:29105"/>
        <label>2</label>
    </ligand>
</feature>
<comment type="caution">
    <text evidence="14">The sequence shown here is derived from an EMBL/GenBank/DDBJ whole genome shotgun (WGS) entry which is preliminary data.</text>
</comment>
<feature type="binding site" evidence="9">
    <location>
        <position position="312"/>
    </location>
    <ligand>
        <name>Zn(2+)</name>
        <dbReference type="ChEBI" id="CHEBI:29105"/>
        <label>1</label>
    </ligand>
</feature>
<feature type="compositionally biased region" description="Low complexity" evidence="12">
    <location>
        <begin position="140"/>
        <end position="156"/>
    </location>
</feature>
<feature type="site" description="Histone H3K4me3 binding" evidence="8">
    <location>
        <position position="309"/>
    </location>
</feature>
<dbReference type="AlphaFoldDB" id="A0A9W9ARX6"/>
<feature type="binding site" evidence="9">
    <location>
        <position position="328"/>
    </location>
    <ligand>
        <name>Zn(2+)</name>
        <dbReference type="ChEBI" id="CHEBI:29105"/>
        <label>2</label>
    </ligand>
</feature>
<evidence type="ECO:0000313" key="15">
    <source>
        <dbReference type="Proteomes" id="UP001150266"/>
    </source>
</evidence>
<keyword evidence="5 9" id="KW-0862">Zinc</keyword>
<evidence type="ECO:0000259" key="13">
    <source>
        <dbReference type="PROSITE" id="PS50016"/>
    </source>
</evidence>
<dbReference type="Proteomes" id="UP001150266">
    <property type="component" value="Unassembled WGS sequence"/>
</dbReference>
<name>A0A9W9ARX6_9AGAR</name>
<dbReference type="EMBL" id="JAOTPV010000002">
    <property type="protein sequence ID" value="KAJ4488305.1"/>
    <property type="molecule type" value="Genomic_DNA"/>
</dbReference>
<evidence type="ECO:0000256" key="7">
    <source>
        <dbReference type="ARBA" id="ARBA00023242"/>
    </source>
</evidence>
<feature type="binding site" evidence="9">
    <location>
        <position position="334"/>
    </location>
    <ligand>
        <name>Zn(2+)</name>
        <dbReference type="ChEBI" id="CHEBI:29105"/>
        <label>1</label>
    </ligand>
</feature>
<reference evidence="14" key="1">
    <citation type="submission" date="2022-08" db="EMBL/GenBank/DDBJ databases">
        <title>A Global Phylogenomic Analysis of the Shiitake Genus Lentinula.</title>
        <authorList>
            <consortium name="DOE Joint Genome Institute"/>
            <person name="Sierra-Patev S."/>
            <person name="Min B."/>
            <person name="Naranjo-Ortiz M."/>
            <person name="Looney B."/>
            <person name="Konkel Z."/>
            <person name="Slot J.C."/>
            <person name="Sakamoto Y."/>
            <person name="Steenwyk J.L."/>
            <person name="Rokas A."/>
            <person name="Carro J."/>
            <person name="Camarero S."/>
            <person name="Ferreira P."/>
            <person name="Molpeceres G."/>
            <person name="Ruiz-Duenas F.J."/>
            <person name="Serrano A."/>
            <person name="Henrissat B."/>
            <person name="Drula E."/>
            <person name="Hughes K.W."/>
            <person name="Mata J.L."/>
            <person name="Ishikawa N.K."/>
            <person name="Vargas-Isla R."/>
            <person name="Ushijima S."/>
            <person name="Smith C.A."/>
            <person name="Ahrendt S."/>
            <person name="Andreopoulos W."/>
            <person name="He G."/>
            <person name="Labutti K."/>
            <person name="Lipzen A."/>
            <person name="Ng V."/>
            <person name="Riley R."/>
            <person name="Sandor L."/>
            <person name="Barry K."/>
            <person name="Martinez A.T."/>
            <person name="Xiao Y."/>
            <person name="Gibbons J.G."/>
            <person name="Terashima K."/>
            <person name="Grigoriev I.V."/>
            <person name="Hibbett D.S."/>
        </authorList>
    </citation>
    <scope>NUCLEOTIDE SEQUENCE</scope>
    <source>
        <strain evidence="14">JLM2183</strain>
    </source>
</reference>
<proteinExistence type="inferred from homology"/>